<feature type="region of interest" description="Disordered" evidence="1">
    <location>
        <begin position="555"/>
        <end position="577"/>
    </location>
</feature>
<proteinExistence type="predicted"/>
<feature type="compositionally biased region" description="Acidic residues" evidence="1">
    <location>
        <begin position="220"/>
        <end position="241"/>
    </location>
</feature>
<evidence type="ECO:0000256" key="1">
    <source>
        <dbReference type="SAM" id="MobiDB-lite"/>
    </source>
</evidence>
<dbReference type="GO" id="GO:0031146">
    <property type="term" value="P:SCF-dependent proteasomal ubiquitin-dependent protein catabolic process"/>
    <property type="evidence" value="ECO:0007669"/>
    <property type="project" value="TreeGrafter"/>
</dbReference>
<dbReference type="PANTHER" id="PTHR13318:SF95">
    <property type="entry name" value="F-BOX PROTEIN YLR352W"/>
    <property type="match status" value="1"/>
</dbReference>
<name>A0A4P9WNJ4_9FUNG</name>
<organism evidence="2 3">
    <name type="scientific">Blyttiomyces helicus</name>
    <dbReference type="NCBI Taxonomy" id="388810"/>
    <lineage>
        <taxon>Eukaryota</taxon>
        <taxon>Fungi</taxon>
        <taxon>Fungi incertae sedis</taxon>
        <taxon>Chytridiomycota</taxon>
        <taxon>Chytridiomycota incertae sedis</taxon>
        <taxon>Chytridiomycetes</taxon>
        <taxon>Chytridiomycetes incertae sedis</taxon>
        <taxon>Blyttiomyces</taxon>
    </lineage>
</organism>
<dbReference type="SUPFAM" id="SSF52047">
    <property type="entry name" value="RNI-like"/>
    <property type="match status" value="1"/>
</dbReference>
<dbReference type="GO" id="GO:0019005">
    <property type="term" value="C:SCF ubiquitin ligase complex"/>
    <property type="evidence" value="ECO:0007669"/>
    <property type="project" value="TreeGrafter"/>
</dbReference>
<dbReference type="InterPro" id="IPR036047">
    <property type="entry name" value="F-box-like_dom_sf"/>
</dbReference>
<dbReference type="SUPFAM" id="SSF81383">
    <property type="entry name" value="F-box domain"/>
    <property type="match status" value="1"/>
</dbReference>
<keyword evidence="3" id="KW-1185">Reference proteome</keyword>
<dbReference type="EMBL" id="KZ994024">
    <property type="protein sequence ID" value="RKO94062.1"/>
    <property type="molecule type" value="Genomic_DNA"/>
</dbReference>
<dbReference type="PANTHER" id="PTHR13318">
    <property type="entry name" value="PARTNER OF PAIRED, ISOFORM B-RELATED"/>
    <property type="match status" value="1"/>
</dbReference>
<dbReference type="Proteomes" id="UP000269721">
    <property type="component" value="Unassembled WGS sequence"/>
</dbReference>
<dbReference type="OrthoDB" id="10257471at2759"/>
<protein>
    <submittedName>
        <fullName evidence="2">Uncharacterized protein</fullName>
    </submittedName>
</protein>
<dbReference type="AlphaFoldDB" id="A0A4P9WNJ4"/>
<accession>A0A4P9WNJ4</accession>
<gene>
    <name evidence="2" type="ORF">BDK51DRAFT_41671</name>
</gene>
<dbReference type="InterPro" id="IPR032675">
    <property type="entry name" value="LRR_dom_sf"/>
</dbReference>
<sequence length="662" mass="73663">MHSFWLSGLVHSTVDLHPARKSFLSNSKSTVENLVAPSIARYPFARHLISPALDNVGTEGSSAPTLSIAQRLPLELLRQVFRELPDSQDQGCGGSDLRFAALVCRDWEPVVSKRIWTHVVVRTRATLEQPIDCSRASAARSERAVLVRSFEIFTDLRGLNVSEDFVRFVPQLRGLRAFIARSNPFLDLPVAAVAALLSSCPHLVVVDIIVPQYILRSESESETETEVDDDEDEEFDEDVEGNGDNYAAWDDEEALEAKEADEGDDSEVALSAGCLENGGDDPRRAYAFLEDTTFRARSFGSAICFFGLLPEAIPQLVIAALPSLEILEITNEKCEVFFASLIKIRPPLRHLDLSDMCFDSQNEFAALPRACPSVTELDITSSLSIPETTLALLDIARYLTSCVDDDLLACIAESTPQLEFLNLREYFDYGLAPTVVDVAFIADLKRGCPNLRTVELNISRDFYPDEKALQFVTDLGVDIFGFVPQGPWTPRSFLLSGFPQRRWERSQNNHQPQRERFTHSADIRLTLVFADQETESRRTQSNNALSDGFHSDAVSHNAVLTRPQGRNRRNLGDDRIENSMKRRHFRISPSRSPLRLARDFLALLTSHRYNHLHASLNRKAGAPPPPGLNVGLKCGKVGAMAAFAGCARTPGWLMCPPVRAIN</sequence>
<evidence type="ECO:0000313" key="3">
    <source>
        <dbReference type="Proteomes" id="UP000269721"/>
    </source>
</evidence>
<evidence type="ECO:0000313" key="2">
    <source>
        <dbReference type="EMBL" id="RKO94062.1"/>
    </source>
</evidence>
<feature type="region of interest" description="Disordered" evidence="1">
    <location>
        <begin position="219"/>
        <end position="248"/>
    </location>
</feature>
<dbReference type="Gene3D" id="3.80.10.10">
    <property type="entry name" value="Ribonuclease Inhibitor"/>
    <property type="match status" value="1"/>
</dbReference>
<reference evidence="3" key="1">
    <citation type="journal article" date="2018" name="Nat. Microbiol.">
        <title>Leveraging single-cell genomics to expand the fungal tree of life.</title>
        <authorList>
            <person name="Ahrendt S.R."/>
            <person name="Quandt C.A."/>
            <person name="Ciobanu D."/>
            <person name="Clum A."/>
            <person name="Salamov A."/>
            <person name="Andreopoulos B."/>
            <person name="Cheng J.F."/>
            <person name="Woyke T."/>
            <person name="Pelin A."/>
            <person name="Henrissat B."/>
            <person name="Reynolds N.K."/>
            <person name="Benny G.L."/>
            <person name="Smith M.E."/>
            <person name="James T.Y."/>
            <person name="Grigoriev I.V."/>
        </authorList>
    </citation>
    <scope>NUCLEOTIDE SEQUENCE [LARGE SCALE GENOMIC DNA]</scope>
</reference>